<dbReference type="SUPFAM" id="SSF140990">
    <property type="entry name" value="FtsH protease domain-like"/>
    <property type="match status" value="1"/>
</dbReference>
<reference evidence="1 2" key="1">
    <citation type="submission" date="2024-03" db="EMBL/GenBank/DDBJ databases">
        <title>Novel Streptomyces species of biotechnological and ecological value are a feature of Machair soil.</title>
        <authorList>
            <person name="Prole J.R."/>
            <person name="Goodfellow M."/>
            <person name="Allenby N."/>
            <person name="Ward A.C."/>
        </authorList>
    </citation>
    <scope>NUCLEOTIDE SEQUENCE [LARGE SCALE GENOMIC DNA]</scope>
    <source>
        <strain evidence="1 2">MS1.HAVA.3</strain>
    </source>
</reference>
<name>A0ABU8UBL2_9ACTN</name>
<dbReference type="Proteomes" id="UP001382904">
    <property type="component" value="Unassembled WGS sequence"/>
</dbReference>
<gene>
    <name evidence="1" type="ORF">WKI68_36935</name>
</gene>
<evidence type="ECO:0000313" key="2">
    <source>
        <dbReference type="Proteomes" id="UP001382904"/>
    </source>
</evidence>
<keyword evidence="2" id="KW-1185">Reference proteome</keyword>
<protein>
    <submittedName>
        <fullName evidence="1">Uncharacterized protein</fullName>
    </submittedName>
</protein>
<dbReference type="EMBL" id="JBBKAM010000002">
    <property type="protein sequence ID" value="MEJ8645285.1"/>
    <property type="molecule type" value="Genomic_DNA"/>
</dbReference>
<organism evidence="1 2">
    <name type="scientific">Streptomyces caledonius</name>
    <dbReference type="NCBI Taxonomy" id="3134107"/>
    <lineage>
        <taxon>Bacteria</taxon>
        <taxon>Bacillati</taxon>
        <taxon>Actinomycetota</taxon>
        <taxon>Actinomycetes</taxon>
        <taxon>Kitasatosporales</taxon>
        <taxon>Streptomycetaceae</taxon>
        <taxon>Streptomyces</taxon>
    </lineage>
</organism>
<sequence>MRPGPSRVLAEHEAAHAVVARHFGFDVVSIVIGEQRGFTEWRNVGAELWQQAAITAAGDLFNRECGSVPYINYGCGDLKRFEEEHGLAQLWDANRAARSILTQRRRAILTLADRIQRERSIRFEQAAA</sequence>
<proteinExistence type="predicted"/>
<accession>A0ABU8UBL2</accession>
<evidence type="ECO:0000313" key="1">
    <source>
        <dbReference type="EMBL" id="MEJ8645285.1"/>
    </source>
</evidence>
<dbReference type="InterPro" id="IPR037219">
    <property type="entry name" value="Peptidase_M41-like"/>
</dbReference>
<comment type="caution">
    <text evidence="1">The sequence shown here is derived from an EMBL/GenBank/DDBJ whole genome shotgun (WGS) entry which is preliminary data.</text>
</comment>